<sequence>MQGRGRLIPRELQSIPRELRSLLPLASPLPSKSSSSPEPLAASRASRRRRVLCCCLPPLSFSVRMNLCCDSVNLKFSFNFCSTGNYANDSVQGKSRTREEVERRRTTAKESWNWSREELEHGGIEPAWQNSGCGTEEGSETSCSGNGAFEQWRRRPWWGRRL</sequence>
<protein>
    <submittedName>
        <fullName evidence="2">Uncharacterized protein</fullName>
    </submittedName>
</protein>
<comment type="caution">
    <text evidence="2">The sequence shown here is derived from an EMBL/GenBank/DDBJ whole genome shotgun (WGS) entry which is preliminary data.</text>
</comment>
<gene>
    <name evidence="2" type="ORF">Ahy_A04g017367</name>
</gene>
<reference evidence="2 3" key="1">
    <citation type="submission" date="2019-01" db="EMBL/GenBank/DDBJ databases">
        <title>Sequencing of cultivated peanut Arachis hypogaea provides insights into genome evolution and oil improvement.</title>
        <authorList>
            <person name="Chen X."/>
        </authorList>
    </citation>
    <scope>NUCLEOTIDE SEQUENCE [LARGE SCALE GENOMIC DNA]</scope>
    <source>
        <strain evidence="3">cv. Fuhuasheng</strain>
        <tissue evidence="2">Leaves</tissue>
    </source>
</reference>
<proteinExistence type="predicted"/>
<keyword evidence="3" id="KW-1185">Reference proteome</keyword>
<dbReference type="Proteomes" id="UP000289738">
    <property type="component" value="Chromosome A04"/>
</dbReference>
<dbReference type="AlphaFoldDB" id="A0A445DAV1"/>
<dbReference type="EMBL" id="SDMP01000004">
    <property type="protein sequence ID" value="RYR60291.1"/>
    <property type="molecule type" value="Genomic_DNA"/>
</dbReference>
<accession>A0A445DAV1</accession>
<name>A0A445DAV1_ARAHY</name>
<feature type="region of interest" description="Disordered" evidence="1">
    <location>
        <begin position="125"/>
        <end position="147"/>
    </location>
</feature>
<evidence type="ECO:0000313" key="2">
    <source>
        <dbReference type="EMBL" id="RYR60291.1"/>
    </source>
</evidence>
<evidence type="ECO:0000313" key="3">
    <source>
        <dbReference type="Proteomes" id="UP000289738"/>
    </source>
</evidence>
<evidence type="ECO:0000256" key="1">
    <source>
        <dbReference type="SAM" id="MobiDB-lite"/>
    </source>
</evidence>
<organism evidence="2 3">
    <name type="scientific">Arachis hypogaea</name>
    <name type="common">Peanut</name>
    <dbReference type="NCBI Taxonomy" id="3818"/>
    <lineage>
        <taxon>Eukaryota</taxon>
        <taxon>Viridiplantae</taxon>
        <taxon>Streptophyta</taxon>
        <taxon>Embryophyta</taxon>
        <taxon>Tracheophyta</taxon>
        <taxon>Spermatophyta</taxon>
        <taxon>Magnoliopsida</taxon>
        <taxon>eudicotyledons</taxon>
        <taxon>Gunneridae</taxon>
        <taxon>Pentapetalae</taxon>
        <taxon>rosids</taxon>
        <taxon>fabids</taxon>
        <taxon>Fabales</taxon>
        <taxon>Fabaceae</taxon>
        <taxon>Papilionoideae</taxon>
        <taxon>50 kb inversion clade</taxon>
        <taxon>dalbergioids sensu lato</taxon>
        <taxon>Dalbergieae</taxon>
        <taxon>Pterocarpus clade</taxon>
        <taxon>Arachis</taxon>
    </lineage>
</organism>